<dbReference type="PANTHER" id="PTHR36324:SF1">
    <property type="entry name" value="OS09G0460100 PROTEIN"/>
    <property type="match status" value="1"/>
</dbReference>
<dbReference type="PANTHER" id="PTHR36324">
    <property type="entry name" value="OS09G0460100 PROTEIN"/>
    <property type="match status" value="1"/>
</dbReference>
<protein>
    <submittedName>
        <fullName evidence="2">Uncharacterized protein LOC104232061 isoform X1</fullName>
    </submittedName>
</protein>
<reference evidence="2" key="2">
    <citation type="submission" date="2025-08" db="UniProtKB">
        <authorList>
            <consortium name="RefSeq"/>
        </authorList>
    </citation>
    <scope>IDENTIFICATION</scope>
    <source>
        <tissue evidence="2">Leaf</tissue>
    </source>
</reference>
<dbReference type="RefSeq" id="XP_009783458.1">
    <property type="nucleotide sequence ID" value="XM_009785156.1"/>
</dbReference>
<dbReference type="OrthoDB" id="1930572at2759"/>
<accession>A0A1U7WXX4</accession>
<gene>
    <name evidence="2" type="primary">LOC104232061</name>
</gene>
<name>A0A1U7WXX4_NICSY</name>
<keyword evidence="1" id="KW-1185">Reference proteome</keyword>
<evidence type="ECO:0000313" key="1">
    <source>
        <dbReference type="Proteomes" id="UP000189701"/>
    </source>
</evidence>
<reference evidence="1" key="1">
    <citation type="journal article" date="2013" name="Genome Biol.">
        <title>Reference genomes and transcriptomes of Nicotiana sylvestris and Nicotiana tomentosiformis.</title>
        <authorList>
            <person name="Sierro N."/>
            <person name="Battey J.N."/>
            <person name="Ouadi S."/>
            <person name="Bovet L."/>
            <person name="Goepfert S."/>
            <person name="Bakaher N."/>
            <person name="Peitsch M.C."/>
            <person name="Ivanov N.V."/>
        </authorList>
    </citation>
    <scope>NUCLEOTIDE SEQUENCE [LARGE SCALE GENOMIC DNA]</scope>
</reference>
<dbReference type="eggNOG" id="ENOG502RXH3">
    <property type="taxonomic scope" value="Eukaryota"/>
</dbReference>
<dbReference type="KEGG" id="nsy:104232061"/>
<dbReference type="AlphaFoldDB" id="A0A1U7WXX4"/>
<dbReference type="Proteomes" id="UP000189701">
    <property type="component" value="Unplaced"/>
</dbReference>
<sequence length="243" mass="28133">MQEFQKGKNSREKLQVFSSLWGTFSPTTLKEFYSPNMVFSPKQESPNPSERCKFFSSTLKDAFANCHIFKERHSSTQISDEDDAIDDYDDEEEVFVSIVISKYMESKCRRQTTISSDKFNWSFSPTAGDLFTSTKLMQQKEDKEHQEKEDNEDFLSAGTRFSRCSSAISYEAFATAKTTLSRSSSLNRIEFQDFPRRSAIQEFSHCEGWPFGLCRKLLLLPPLPKSPSDSWSWRKSARTIKIY</sequence>
<evidence type="ECO:0000313" key="2">
    <source>
        <dbReference type="RefSeq" id="XP_009783458.1"/>
    </source>
</evidence>
<dbReference type="STRING" id="4096.A0A1U7WXX4"/>
<organism evidence="1 2">
    <name type="scientific">Nicotiana sylvestris</name>
    <name type="common">Wood tobacco</name>
    <name type="synonym">South American tobacco</name>
    <dbReference type="NCBI Taxonomy" id="4096"/>
    <lineage>
        <taxon>Eukaryota</taxon>
        <taxon>Viridiplantae</taxon>
        <taxon>Streptophyta</taxon>
        <taxon>Embryophyta</taxon>
        <taxon>Tracheophyta</taxon>
        <taxon>Spermatophyta</taxon>
        <taxon>Magnoliopsida</taxon>
        <taxon>eudicotyledons</taxon>
        <taxon>Gunneridae</taxon>
        <taxon>Pentapetalae</taxon>
        <taxon>asterids</taxon>
        <taxon>lamiids</taxon>
        <taxon>Solanales</taxon>
        <taxon>Solanaceae</taxon>
        <taxon>Nicotianoideae</taxon>
        <taxon>Nicotianeae</taxon>
        <taxon>Nicotiana</taxon>
    </lineage>
</organism>
<proteinExistence type="predicted"/>
<dbReference type="GeneID" id="104232061"/>